<evidence type="ECO:0000256" key="4">
    <source>
        <dbReference type="ARBA" id="ARBA00022989"/>
    </source>
</evidence>
<evidence type="ECO:0000259" key="7">
    <source>
        <dbReference type="Pfam" id="PF10277"/>
    </source>
</evidence>
<proteinExistence type="inferred from homology"/>
<keyword evidence="3 6" id="KW-0812">Transmembrane</keyword>
<dbReference type="InterPro" id="IPR050911">
    <property type="entry name" value="DRAM/TMEM150_Autophagy_Mod"/>
</dbReference>
<evidence type="ECO:0000313" key="8">
    <source>
        <dbReference type="EMBL" id="GMT22425.1"/>
    </source>
</evidence>
<accession>A0AAV5VWH3</accession>
<evidence type="ECO:0000256" key="6">
    <source>
        <dbReference type="SAM" id="Phobius"/>
    </source>
</evidence>
<feature type="non-terminal residue" evidence="8">
    <location>
        <position position="1"/>
    </location>
</feature>
<feature type="transmembrane region" description="Helical" evidence="6">
    <location>
        <begin position="87"/>
        <end position="110"/>
    </location>
</feature>
<evidence type="ECO:0000313" key="9">
    <source>
        <dbReference type="Proteomes" id="UP001432322"/>
    </source>
</evidence>
<feature type="transmembrane region" description="Helical" evidence="6">
    <location>
        <begin position="45"/>
        <end position="66"/>
    </location>
</feature>
<evidence type="ECO:0000256" key="1">
    <source>
        <dbReference type="ARBA" id="ARBA00004127"/>
    </source>
</evidence>
<evidence type="ECO:0000256" key="3">
    <source>
        <dbReference type="ARBA" id="ARBA00022692"/>
    </source>
</evidence>
<comment type="caution">
    <text evidence="8">The sequence shown here is derived from an EMBL/GenBank/DDBJ whole genome shotgun (WGS) entry which is preliminary data.</text>
</comment>
<feature type="transmembrane region" description="Helical" evidence="6">
    <location>
        <begin position="150"/>
        <end position="172"/>
    </location>
</feature>
<dbReference type="PANTHER" id="PTHR21324:SF2">
    <property type="entry name" value="EG:22E5.9 PROTEIN"/>
    <property type="match status" value="1"/>
</dbReference>
<dbReference type="GO" id="GO:0012505">
    <property type="term" value="C:endomembrane system"/>
    <property type="evidence" value="ECO:0007669"/>
    <property type="project" value="UniProtKB-SubCell"/>
</dbReference>
<dbReference type="Pfam" id="PF10277">
    <property type="entry name" value="Frag1"/>
    <property type="match status" value="1"/>
</dbReference>
<sequence length="267" mass="30172">IIPLLTFLCGISSIFIPYVIGVSNGHVPSVIPFISDCGALAPENCIFTQLLNMTALLLIISIYLRHRQIVEYYGNRLRRPDLWWRKISFGLLIIGFIAAFFITATAAFPITENVKVHIVCAMASFLLVTVYIWGQVILSFSVSPRMSGPFLNWIRLLLALIGTGTLVLYIVACYTNTFLPDGYSIPPLPIPYTPEFIGADSPYWLRHTVAAGAEWAMVISNFVFVLTMSFDLRHTYVRPPKVFFKKTHLRRPRSAYEHALNDDTHID</sequence>
<keyword evidence="4 6" id="KW-1133">Transmembrane helix</keyword>
<dbReference type="InterPro" id="IPR019402">
    <property type="entry name" value="CWH43_N"/>
</dbReference>
<comment type="similarity">
    <text evidence="2">Belongs to the DRAM/TMEM150 family.</text>
</comment>
<feature type="domain" description="CWH43-like N-terminal" evidence="7">
    <location>
        <begin position="1"/>
        <end position="234"/>
    </location>
</feature>
<dbReference type="PANTHER" id="PTHR21324">
    <property type="entry name" value="FASTING-INDUCIBLE INTEGRAL MEMBRANE PROTEIN TM6P1-RELATED"/>
    <property type="match status" value="1"/>
</dbReference>
<feature type="transmembrane region" description="Helical" evidence="6">
    <location>
        <begin position="116"/>
        <end position="138"/>
    </location>
</feature>
<evidence type="ECO:0000256" key="2">
    <source>
        <dbReference type="ARBA" id="ARBA00006565"/>
    </source>
</evidence>
<keyword evidence="5 6" id="KW-0472">Membrane</keyword>
<reference evidence="8" key="1">
    <citation type="submission" date="2023-10" db="EMBL/GenBank/DDBJ databases">
        <title>Genome assembly of Pristionchus species.</title>
        <authorList>
            <person name="Yoshida K."/>
            <person name="Sommer R.J."/>
        </authorList>
    </citation>
    <scope>NUCLEOTIDE SEQUENCE</scope>
    <source>
        <strain evidence="8">RS5133</strain>
    </source>
</reference>
<evidence type="ECO:0000256" key="5">
    <source>
        <dbReference type="ARBA" id="ARBA00023136"/>
    </source>
</evidence>
<feature type="transmembrane region" description="Helical" evidence="6">
    <location>
        <begin position="215"/>
        <end position="232"/>
    </location>
</feature>
<keyword evidence="9" id="KW-1185">Reference proteome</keyword>
<gene>
    <name evidence="8" type="ORF">PFISCL1PPCAC_13722</name>
</gene>
<protein>
    <recommendedName>
        <fullName evidence="7">CWH43-like N-terminal domain-containing protein</fullName>
    </recommendedName>
</protein>
<comment type="subcellular location">
    <subcellularLocation>
        <location evidence="1">Endomembrane system</location>
        <topology evidence="1">Multi-pass membrane protein</topology>
    </subcellularLocation>
</comment>
<organism evidence="8 9">
    <name type="scientific">Pristionchus fissidentatus</name>
    <dbReference type="NCBI Taxonomy" id="1538716"/>
    <lineage>
        <taxon>Eukaryota</taxon>
        <taxon>Metazoa</taxon>
        <taxon>Ecdysozoa</taxon>
        <taxon>Nematoda</taxon>
        <taxon>Chromadorea</taxon>
        <taxon>Rhabditida</taxon>
        <taxon>Rhabditina</taxon>
        <taxon>Diplogasteromorpha</taxon>
        <taxon>Diplogasteroidea</taxon>
        <taxon>Neodiplogasteridae</taxon>
        <taxon>Pristionchus</taxon>
    </lineage>
</organism>
<dbReference type="Proteomes" id="UP001432322">
    <property type="component" value="Unassembled WGS sequence"/>
</dbReference>
<dbReference type="EMBL" id="BTSY01000004">
    <property type="protein sequence ID" value="GMT22425.1"/>
    <property type="molecule type" value="Genomic_DNA"/>
</dbReference>
<dbReference type="AlphaFoldDB" id="A0AAV5VWH3"/>
<name>A0AAV5VWH3_9BILA</name>